<dbReference type="InterPro" id="IPR036869">
    <property type="entry name" value="J_dom_sf"/>
</dbReference>
<dbReference type="AlphaFoldDB" id="B9L9F1"/>
<protein>
    <submittedName>
        <fullName evidence="2">Dnajb11 protein</fullName>
    </submittedName>
</protein>
<accession>B9L9F1</accession>
<dbReference type="PROSITE" id="PS50076">
    <property type="entry name" value="DNAJ_2"/>
    <property type="match status" value="1"/>
</dbReference>
<dbReference type="SUPFAM" id="SSF46565">
    <property type="entry name" value="Chaperone J-domain"/>
    <property type="match status" value="1"/>
</dbReference>
<dbReference type="HOGENOM" id="CLU_177536_0_0_7"/>
<dbReference type="KEGG" id="nam:NAMH_0856"/>
<organism evidence="2 3">
    <name type="scientific">Nautilia profundicola (strain ATCC BAA-1463 / DSM 18972 / AmH)</name>
    <dbReference type="NCBI Taxonomy" id="598659"/>
    <lineage>
        <taxon>Bacteria</taxon>
        <taxon>Pseudomonadati</taxon>
        <taxon>Campylobacterota</taxon>
        <taxon>Epsilonproteobacteria</taxon>
        <taxon>Nautiliales</taxon>
        <taxon>Nautiliaceae</taxon>
        <taxon>Nautilia</taxon>
    </lineage>
</organism>
<dbReference type="OrthoDB" id="5244113at2"/>
<dbReference type="CDD" id="cd06257">
    <property type="entry name" value="DnaJ"/>
    <property type="match status" value="1"/>
</dbReference>
<dbReference type="eggNOG" id="COG0484">
    <property type="taxonomic scope" value="Bacteria"/>
</dbReference>
<dbReference type="InterPro" id="IPR001623">
    <property type="entry name" value="DnaJ_domain"/>
</dbReference>
<dbReference type="RefSeq" id="WP_012663495.1">
    <property type="nucleotide sequence ID" value="NC_012115.1"/>
</dbReference>
<sequence>MLGIAPLSSFEDINKKYKKLVKQTHPDLNDNNDKITEINRAYEILREYIRNYKFTFSEDEILKQYPSEFLKKFKV</sequence>
<dbReference type="Pfam" id="PF00226">
    <property type="entry name" value="DnaJ"/>
    <property type="match status" value="1"/>
</dbReference>
<proteinExistence type="predicted"/>
<dbReference type="STRING" id="598659.NAMH_0856"/>
<name>B9L9F1_NAUPA</name>
<evidence type="ECO:0000313" key="3">
    <source>
        <dbReference type="Proteomes" id="UP000000448"/>
    </source>
</evidence>
<evidence type="ECO:0000313" key="2">
    <source>
        <dbReference type="EMBL" id="ACM92123.1"/>
    </source>
</evidence>
<dbReference type="Gene3D" id="1.10.287.110">
    <property type="entry name" value="DnaJ domain"/>
    <property type="match status" value="1"/>
</dbReference>
<gene>
    <name evidence="2" type="ordered locus">NAMH_0856</name>
</gene>
<dbReference type="Proteomes" id="UP000000448">
    <property type="component" value="Chromosome"/>
</dbReference>
<evidence type="ECO:0000259" key="1">
    <source>
        <dbReference type="PROSITE" id="PS50076"/>
    </source>
</evidence>
<dbReference type="EMBL" id="CP001279">
    <property type="protein sequence ID" value="ACM92123.1"/>
    <property type="molecule type" value="Genomic_DNA"/>
</dbReference>
<reference evidence="2 3" key="1">
    <citation type="journal article" date="2009" name="PLoS Genet.">
        <title>Adaptations to submarine hydrothermal environments exemplified by the genome of Nautilia profundicola.</title>
        <authorList>
            <person name="Campbell B.J."/>
            <person name="Smith J.L."/>
            <person name="Hanson T.E."/>
            <person name="Klotz M.G."/>
            <person name="Stein L.Y."/>
            <person name="Lee C.K."/>
            <person name="Wu D."/>
            <person name="Robinson J.M."/>
            <person name="Khouri H.M."/>
            <person name="Eisen J.A."/>
            <person name="Cary S.C."/>
        </authorList>
    </citation>
    <scope>NUCLEOTIDE SEQUENCE [LARGE SCALE GENOMIC DNA]</scope>
    <source>
        <strain evidence="3">ATCC BAA-1463 / DSM 18972 / AmH</strain>
    </source>
</reference>
<feature type="domain" description="J" evidence="1">
    <location>
        <begin position="1"/>
        <end position="50"/>
    </location>
</feature>
<keyword evidence="3" id="KW-1185">Reference proteome</keyword>
<dbReference type="SMART" id="SM00271">
    <property type="entry name" value="DnaJ"/>
    <property type="match status" value="1"/>
</dbReference>